<evidence type="ECO:0000313" key="1">
    <source>
        <dbReference type="EMBL" id="KAG7597105.1"/>
    </source>
</evidence>
<gene>
    <name evidence="1" type="ORF">ISN44_As06g015090</name>
</gene>
<evidence type="ECO:0000313" key="2">
    <source>
        <dbReference type="Proteomes" id="UP000694251"/>
    </source>
</evidence>
<sequence length="77" mass="7991">MSPPCPAPTSSHPPAISAYPAITPLTPLIGLYLGSQAHSQMNLIGEHRKGTPLASFSVQVFLQKDSLLAVAASPKLA</sequence>
<comment type="caution">
    <text evidence="1">The sequence shown here is derived from an EMBL/GenBank/DDBJ whole genome shotgun (WGS) entry which is preliminary data.</text>
</comment>
<dbReference type="EMBL" id="JAEFBJ010000006">
    <property type="protein sequence ID" value="KAG7597105.1"/>
    <property type="molecule type" value="Genomic_DNA"/>
</dbReference>
<dbReference type="Proteomes" id="UP000694251">
    <property type="component" value="Chromosome 6"/>
</dbReference>
<protein>
    <submittedName>
        <fullName evidence="1">Uncharacterized protein</fullName>
    </submittedName>
</protein>
<keyword evidence="2" id="KW-1185">Reference proteome</keyword>
<organism evidence="1 2">
    <name type="scientific">Arabidopsis suecica</name>
    <name type="common">Swedish thale-cress</name>
    <name type="synonym">Cardaminopsis suecica</name>
    <dbReference type="NCBI Taxonomy" id="45249"/>
    <lineage>
        <taxon>Eukaryota</taxon>
        <taxon>Viridiplantae</taxon>
        <taxon>Streptophyta</taxon>
        <taxon>Embryophyta</taxon>
        <taxon>Tracheophyta</taxon>
        <taxon>Spermatophyta</taxon>
        <taxon>Magnoliopsida</taxon>
        <taxon>eudicotyledons</taxon>
        <taxon>Gunneridae</taxon>
        <taxon>Pentapetalae</taxon>
        <taxon>rosids</taxon>
        <taxon>malvids</taxon>
        <taxon>Brassicales</taxon>
        <taxon>Brassicaceae</taxon>
        <taxon>Camelineae</taxon>
        <taxon>Arabidopsis</taxon>
    </lineage>
</organism>
<name>A0A8T2CCN8_ARASU</name>
<proteinExistence type="predicted"/>
<dbReference type="AlphaFoldDB" id="A0A8T2CCN8"/>
<accession>A0A8T2CCN8</accession>
<reference evidence="1 2" key="1">
    <citation type="submission" date="2020-12" db="EMBL/GenBank/DDBJ databases">
        <title>Concerted genomic and epigenomic changes stabilize Arabidopsis allopolyploids.</title>
        <authorList>
            <person name="Chen Z."/>
        </authorList>
    </citation>
    <scope>NUCLEOTIDE SEQUENCE [LARGE SCALE GENOMIC DNA]</scope>
    <source>
        <strain evidence="1">As9502</strain>
        <tissue evidence="1">Leaf</tissue>
    </source>
</reference>